<keyword evidence="2" id="KW-1185">Reference proteome</keyword>
<name>A0A4Y2BHD4_ARAVE</name>
<dbReference type="Proteomes" id="UP000499080">
    <property type="component" value="Unassembled WGS sequence"/>
</dbReference>
<organism evidence="1 2">
    <name type="scientific">Araneus ventricosus</name>
    <name type="common">Orbweaver spider</name>
    <name type="synonym">Epeira ventricosa</name>
    <dbReference type="NCBI Taxonomy" id="182803"/>
    <lineage>
        <taxon>Eukaryota</taxon>
        <taxon>Metazoa</taxon>
        <taxon>Ecdysozoa</taxon>
        <taxon>Arthropoda</taxon>
        <taxon>Chelicerata</taxon>
        <taxon>Arachnida</taxon>
        <taxon>Araneae</taxon>
        <taxon>Araneomorphae</taxon>
        <taxon>Entelegynae</taxon>
        <taxon>Araneoidea</taxon>
        <taxon>Araneidae</taxon>
        <taxon>Araneus</taxon>
    </lineage>
</organism>
<dbReference type="EMBL" id="BGPR01000076">
    <property type="protein sequence ID" value="GBL90969.1"/>
    <property type="molecule type" value="Genomic_DNA"/>
</dbReference>
<protein>
    <submittedName>
        <fullName evidence="1">Uncharacterized protein</fullName>
    </submittedName>
</protein>
<evidence type="ECO:0000313" key="2">
    <source>
        <dbReference type="Proteomes" id="UP000499080"/>
    </source>
</evidence>
<proteinExistence type="predicted"/>
<dbReference type="AlphaFoldDB" id="A0A4Y2BHD4"/>
<gene>
    <name evidence="1" type="ORF">AVEN_184371_1</name>
</gene>
<sequence length="95" mass="11062">MKSTMVLWTVPLIFMQYLKQKKVVTESLEATNEAGVDREPAQRAVRAASTIEKDHWRDFLKMQKNACITIIITIGQNYRCDRKYNQNPSETDLIK</sequence>
<reference evidence="1 2" key="1">
    <citation type="journal article" date="2019" name="Sci. Rep.">
        <title>Orb-weaving spider Araneus ventricosus genome elucidates the spidroin gene catalogue.</title>
        <authorList>
            <person name="Kono N."/>
            <person name="Nakamura H."/>
            <person name="Ohtoshi R."/>
            <person name="Moran D.A.P."/>
            <person name="Shinohara A."/>
            <person name="Yoshida Y."/>
            <person name="Fujiwara M."/>
            <person name="Mori M."/>
            <person name="Tomita M."/>
            <person name="Arakawa K."/>
        </authorList>
    </citation>
    <scope>NUCLEOTIDE SEQUENCE [LARGE SCALE GENOMIC DNA]</scope>
</reference>
<comment type="caution">
    <text evidence="1">The sequence shown here is derived from an EMBL/GenBank/DDBJ whole genome shotgun (WGS) entry which is preliminary data.</text>
</comment>
<accession>A0A4Y2BHD4</accession>
<evidence type="ECO:0000313" key="1">
    <source>
        <dbReference type="EMBL" id="GBL90969.1"/>
    </source>
</evidence>